<evidence type="ECO:0000313" key="1">
    <source>
        <dbReference type="Proteomes" id="UP000046393"/>
    </source>
</evidence>
<dbReference type="WBParaSite" id="SMUV_0000028801-mRNA-1">
    <property type="protein sequence ID" value="SMUV_0000028801-mRNA-1"/>
    <property type="gene ID" value="SMUV_0000028801"/>
</dbReference>
<dbReference type="Proteomes" id="UP000046393">
    <property type="component" value="Unplaced"/>
</dbReference>
<proteinExistence type="predicted"/>
<name>A0A0N5A8A1_9BILA</name>
<keyword evidence="1" id="KW-1185">Reference proteome</keyword>
<dbReference type="AlphaFoldDB" id="A0A0N5A8A1"/>
<accession>A0A0N5A8A1</accession>
<organism evidence="1 2">
    <name type="scientific">Syphacia muris</name>
    <dbReference type="NCBI Taxonomy" id="451379"/>
    <lineage>
        <taxon>Eukaryota</taxon>
        <taxon>Metazoa</taxon>
        <taxon>Ecdysozoa</taxon>
        <taxon>Nematoda</taxon>
        <taxon>Chromadorea</taxon>
        <taxon>Rhabditida</taxon>
        <taxon>Spirurina</taxon>
        <taxon>Oxyuridomorpha</taxon>
        <taxon>Oxyuroidea</taxon>
        <taxon>Oxyuridae</taxon>
        <taxon>Syphacia</taxon>
    </lineage>
</organism>
<evidence type="ECO:0000313" key="2">
    <source>
        <dbReference type="WBParaSite" id="SMUV_0000028801-mRNA-1"/>
    </source>
</evidence>
<sequence>MVKELGCSETLLKRWEVKGIAKWMQAFCSAAFCTFVTAKDLRRRRIEENGTLSAGINVIKRCCMRGVVVVGVCLPA</sequence>
<protein>
    <submittedName>
        <fullName evidence="2">Transposase</fullName>
    </submittedName>
</protein>
<reference evidence="2" key="1">
    <citation type="submission" date="2017-02" db="UniProtKB">
        <authorList>
            <consortium name="WormBaseParasite"/>
        </authorList>
    </citation>
    <scope>IDENTIFICATION</scope>
</reference>